<dbReference type="InterPro" id="IPR001611">
    <property type="entry name" value="Leu-rich_rpt"/>
</dbReference>
<dbReference type="Gene3D" id="3.80.10.10">
    <property type="entry name" value="Ribonuclease Inhibitor"/>
    <property type="match status" value="1"/>
</dbReference>
<dbReference type="InterPro" id="IPR050836">
    <property type="entry name" value="SDS22/Internalin_LRR"/>
</dbReference>
<proteinExistence type="predicted"/>
<sequence>MCENGVLDLSRRGLSKINRKFRREYASVKKLIISGNMFTNVAGFDMFKQCVQVDATDNQLSKLSSFVPFATQLRVLLLSNNGIANIDCLRSFVNLETLDVSCNDIETVPSSLDNARLQRLDLSSNALTSLPDLHKLSSLNHLDVSSNRISSFKAAIFPQCLTFSRYLFQYY</sequence>
<organism evidence="3 4">
    <name type="scientific">Parelaphostrongylus tenuis</name>
    <name type="common">Meningeal worm</name>
    <dbReference type="NCBI Taxonomy" id="148309"/>
    <lineage>
        <taxon>Eukaryota</taxon>
        <taxon>Metazoa</taxon>
        <taxon>Ecdysozoa</taxon>
        <taxon>Nematoda</taxon>
        <taxon>Chromadorea</taxon>
        <taxon>Rhabditida</taxon>
        <taxon>Rhabditina</taxon>
        <taxon>Rhabditomorpha</taxon>
        <taxon>Strongyloidea</taxon>
        <taxon>Metastrongylidae</taxon>
        <taxon>Parelaphostrongylus</taxon>
    </lineage>
</organism>
<dbReference type="PRINTS" id="PR00019">
    <property type="entry name" value="LEURICHRPT"/>
</dbReference>
<dbReference type="PANTHER" id="PTHR46652:SF8">
    <property type="entry name" value="LEUCINE RICH REPEAT CONTAINING 23"/>
    <property type="match status" value="1"/>
</dbReference>
<reference evidence="3" key="1">
    <citation type="submission" date="2021-06" db="EMBL/GenBank/DDBJ databases">
        <title>Parelaphostrongylus tenuis whole genome reference sequence.</title>
        <authorList>
            <person name="Garwood T.J."/>
            <person name="Larsen P.A."/>
            <person name="Fountain-Jones N.M."/>
            <person name="Garbe J.R."/>
            <person name="Macchietto M.G."/>
            <person name="Kania S.A."/>
            <person name="Gerhold R.W."/>
            <person name="Richards J.E."/>
            <person name="Wolf T.M."/>
        </authorList>
    </citation>
    <scope>NUCLEOTIDE SEQUENCE</scope>
    <source>
        <strain evidence="3">MNPRO001-30</strain>
        <tissue evidence="3">Meninges</tissue>
    </source>
</reference>
<comment type="caution">
    <text evidence="3">The sequence shown here is derived from an EMBL/GenBank/DDBJ whole genome shotgun (WGS) entry which is preliminary data.</text>
</comment>
<dbReference type="InterPro" id="IPR032675">
    <property type="entry name" value="LRR_dom_sf"/>
</dbReference>
<dbReference type="Pfam" id="PF13855">
    <property type="entry name" value="LRR_8"/>
    <property type="match status" value="1"/>
</dbReference>
<dbReference type="SMART" id="SM00369">
    <property type="entry name" value="LRR_TYP"/>
    <property type="match status" value="3"/>
</dbReference>
<protein>
    <recommendedName>
        <fullName evidence="5">Leucine Rich repeat-containing domain protein</fullName>
    </recommendedName>
</protein>
<dbReference type="EMBL" id="JAHQIW010004523">
    <property type="protein sequence ID" value="KAJ1362761.1"/>
    <property type="molecule type" value="Genomic_DNA"/>
</dbReference>
<keyword evidence="4" id="KW-1185">Reference proteome</keyword>
<dbReference type="SUPFAM" id="SSF52075">
    <property type="entry name" value="Outer arm dynein light chain 1"/>
    <property type="match status" value="1"/>
</dbReference>
<evidence type="ECO:0000256" key="1">
    <source>
        <dbReference type="ARBA" id="ARBA00022614"/>
    </source>
</evidence>
<evidence type="ECO:0000313" key="3">
    <source>
        <dbReference type="EMBL" id="KAJ1362761.1"/>
    </source>
</evidence>
<dbReference type="Proteomes" id="UP001196413">
    <property type="component" value="Unassembled WGS sequence"/>
</dbReference>
<dbReference type="AlphaFoldDB" id="A0AAD5N7Z5"/>
<dbReference type="PANTHER" id="PTHR46652">
    <property type="entry name" value="LEUCINE-RICH REPEAT AND IQ DOMAIN-CONTAINING PROTEIN 1-RELATED"/>
    <property type="match status" value="1"/>
</dbReference>
<name>A0AAD5N7Z5_PARTN</name>
<evidence type="ECO:0000256" key="2">
    <source>
        <dbReference type="ARBA" id="ARBA00022737"/>
    </source>
</evidence>
<gene>
    <name evidence="3" type="ORF">KIN20_022428</name>
</gene>
<evidence type="ECO:0008006" key="5">
    <source>
        <dbReference type="Google" id="ProtNLM"/>
    </source>
</evidence>
<keyword evidence="2" id="KW-0677">Repeat</keyword>
<evidence type="ECO:0000313" key="4">
    <source>
        <dbReference type="Proteomes" id="UP001196413"/>
    </source>
</evidence>
<dbReference type="InterPro" id="IPR003591">
    <property type="entry name" value="Leu-rich_rpt_typical-subtyp"/>
</dbReference>
<accession>A0AAD5N7Z5</accession>
<keyword evidence="1" id="KW-0433">Leucine-rich repeat</keyword>
<dbReference type="PROSITE" id="PS51450">
    <property type="entry name" value="LRR"/>
    <property type="match status" value="3"/>
</dbReference>